<proteinExistence type="predicted"/>
<comment type="caution">
    <text evidence="1">The sequence shown here is derived from an EMBL/GenBank/DDBJ whole genome shotgun (WGS) entry which is preliminary data.</text>
</comment>
<gene>
    <name evidence="1" type="ORF">LCGC14_2906190</name>
</gene>
<dbReference type="EMBL" id="LAZR01057364">
    <property type="protein sequence ID" value="KKK72210.1"/>
    <property type="molecule type" value="Genomic_DNA"/>
</dbReference>
<name>A0A0F8YEQ9_9ZZZZ</name>
<organism evidence="1">
    <name type="scientific">marine sediment metagenome</name>
    <dbReference type="NCBI Taxonomy" id="412755"/>
    <lineage>
        <taxon>unclassified sequences</taxon>
        <taxon>metagenomes</taxon>
        <taxon>ecological metagenomes</taxon>
    </lineage>
</organism>
<accession>A0A0F8YEQ9</accession>
<reference evidence="1" key="1">
    <citation type="journal article" date="2015" name="Nature">
        <title>Complex archaea that bridge the gap between prokaryotes and eukaryotes.</title>
        <authorList>
            <person name="Spang A."/>
            <person name="Saw J.H."/>
            <person name="Jorgensen S.L."/>
            <person name="Zaremba-Niedzwiedzka K."/>
            <person name="Martijn J."/>
            <person name="Lind A.E."/>
            <person name="van Eijk R."/>
            <person name="Schleper C."/>
            <person name="Guy L."/>
            <person name="Ettema T.J."/>
        </authorList>
    </citation>
    <scope>NUCLEOTIDE SEQUENCE</scope>
</reference>
<dbReference type="AlphaFoldDB" id="A0A0F8YEQ9"/>
<evidence type="ECO:0000313" key="1">
    <source>
        <dbReference type="EMBL" id="KKK72210.1"/>
    </source>
</evidence>
<sequence length="101" mass="12196">MSNSIFIGQNYIFATMHSCTMNSSIIVVQPDIGFENVQIFAFATMFKFADIFENFDFDFLFMTKFYPRIVRLRYQMRYYYNYIWKEQKGDNSRTYSNCPTD</sequence>
<protein>
    <submittedName>
        <fullName evidence="1">Uncharacterized protein</fullName>
    </submittedName>
</protein>